<name>A0A917IZK0_9BACT</name>
<reference evidence="1" key="1">
    <citation type="journal article" date="2014" name="Int. J. Syst. Evol. Microbiol.">
        <title>Complete genome sequence of Corynebacterium casei LMG S-19264T (=DSM 44701T), isolated from a smear-ripened cheese.</title>
        <authorList>
            <consortium name="US DOE Joint Genome Institute (JGI-PGF)"/>
            <person name="Walter F."/>
            <person name="Albersmeier A."/>
            <person name="Kalinowski J."/>
            <person name="Ruckert C."/>
        </authorList>
    </citation>
    <scope>NUCLEOTIDE SEQUENCE</scope>
    <source>
        <strain evidence="1">CGMCC 1.15290</strain>
    </source>
</reference>
<accession>A0A917IZK0</accession>
<proteinExistence type="predicted"/>
<evidence type="ECO:0000313" key="2">
    <source>
        <dbReference type="Proteomes" id="UP000627292"/>
    </source>
</evidence>
<protein>
    <submittedName>
        <fullName evidence="1">Uncharacterized protein</fullName>
    </submittedName>
</protein>
<dbReference type="EMBL" id="BMIB01000003">
    <property type="protein sequence ID" value="GGH71434.1"/>
    <property type="molecule type" value="Genomic_DNA"/>
</dbReference>
<keyword evidence="2" id="KW-1185">Reference proteome</keyword>
<comment type="caution">
    <text evidence="1">The sequence shown here is derived from an EMBL/GenBank/DDBJ whole genome shotgun (WGS) entry which is preliminary data.</text>
</comment>
<evidence type="ECO:0000313" key="1">
    <source>
        <dbReference type="EMBL" id="GGH71434.1"/>
    </source>
</evidence>
<dbReference type="RefSeq" id="WP_188953771.1">
    <property type="nucleotide sequence ID" value="NZ_BMIB01000003.1"/>
</dbReference>
<gene>
    <name evidence="1" type="ORF">GCM10011379_30770</name>
</gene>
<dbReference type="AlphaFoldDB" id="A0A917IZK0"/>
<dbReference type="Proteomes" id="UP000627292">
    <property type="component" value="Unassembled WGS sequence"/>
</dbReference>
<organism evidence="1 2">
    <name type="scientific">Filimonas zeae</name>
    <dbReference type="NCBI Taxonomy" id="1737353"/>
    <lineage>
        <taxon>Bacteria</taxon>
        <taxon>Pseudomonadati</taxon>
        <taxon>Bacteroidota</taxon>
        <taxon>Chitinophagia</taxon>
        <taxon>Chitinophagales</taxon>
        <taxon>Chitinophagaceae</taxon>
        <taxon>Filimonas</taxon>
    </lineage>
</organism>
<sequence>MTVNNILSAFRTEQQMVQQVFAGWKMNLQQLNTRSEVPFELAYRVAENSDLQFRLFFTSRPLWVTLGQQPVSEPYEVLSAAEMLVRFGIEAIEETIERSVAKVRDKVLGTSIQVINSLKVTETGVFAWLRTERPLSLLHKQVRSAGTGCLWKVVAKPLSFPAYAGAIKLEQQQQQGIVLYILEPVSGREKPAPGEILFW</sequence>
<reference evidence="1" key="2">
    <citation type="submission" date="2020-09" db="EMBL/GenBank/DDBJ databases">
        <authorList>
            <person name="Sun Q."/>
            <person name="Zhou Y."/>
        </authorList>
    </citation>
    <scope>NUCLEOTIDE SEQUENCE</scope>
    <source>
        <strain evidence="1">CGMCC 1.15290</strain>
    </source>
</reference>